<dbReference type="PROSITE" id="PS51849">
    <property type="entry name" value="RSGI_N"/>
    <property type="match status" value="1"/>
</dbReference>
<organism evidence="8 9">
    <name type="scientific">Alicyclobacillus fodiniaquatilis</name>
    <dbReference type="NCBI Taxonomy" id="1661150"/>
    <lineage>
        <taxon>Bacteria</taxon>
        <taxon>Bacillati</taxon>
        <taxon>Bacillota</taxon>
        <taxon>Bacilli</taxon>
        <taxon>Bacillales</taxon>
        <taxon>Alicyclobacillaceae</taxon>
        <taxon>Alicyclobacillus</taxon>
    </lineage>
</organism>
<evidence type="ECO:0000256" key="3">
    <source>
        <dbReference type="ARBA" id="ARBA00022692"/>
    </source>
</evidence>
<evidence type="ECO:0000313" key="8">
    <source>
        <dbReference type="EMBL" id="MFD1676919.1"/>
    </source>
</evidence>
<evidence type="ECO:0000256" key="4">
    <source>
        <dbReference type="ARBA" id="ARBA00022989"/>
    </source>
</evidence>
<dbReference type="Proteomes" id="UP001597079">
    <property type="component" value="Unassembled WGS sequence"/>
</dbReference>
<feature type="transmembrane region" description="Helical" evidence="6">
    <location>
        <begin position="54"/>
        <end position="76"/>
    </location>
</feature>
<evidence type="ECO:0000313" key="9">
    <source>
        <dbReference type="Proteomes" id="UP001597079"/>
    </source>
</evidence>
<evidence type="ECO:0000259" key="7">
    <source>
        <dbReference type="PROSITE" id="PS51849"/>
    </source>
</evidence>
<dbReference type="EMBL" id="JBHUCX010000083">
    <property type="protein sequence ID" value="MFD1676919.1"/>
    <property type="molecule type" value="Genomic_DNA"/>
</dbReference>
<keyword evidence="3 6" id="KW-0812">Transmembrane</keyword>
<keyword evidence="5 6" id="KW-0472">Membrane</keyword>
<protein>
    <submittedName>
        <fullName evidence="8">Anti-sigma factor domain-containing protein</fullName>
    </submittedName>
</protein>
<evidence type="ECO:0000256" key="6">
    <source>
        <dbReference type="SAM" id="Phobius"/>
    </source>
</evidence>
<feature type="domain" description="RsgI N-terminal anti-sigma" evidence="7">
    <location>
        <begin position="6"/>
        <end position="53"/>
    </location>
</feature>
<comment type="caution">
    <text evidence="8">The sequence shown here is derived from an EMBL/GenBank/DDBJ whole genome shotgun (WGS) entry which is preliminary data.</text>
</comment>
<keyword evidence="9" id="KW-1185">Reference proteome</keyword>
<dbReference type="Pfam" id="PF23750">
    <property type="entry name" value="RsgI_M"/>
    <property type="match status" value="1"/>
</dbReference>
<dbReference type="Pfam" id="PF12791">
    <property type="entry name" value="RsgI_N"/>
    <property type="match status" value="1"/>
</dbReference>
<evidence type="ECO:0000256" key="2">
    <source>
        <dbReference type="ARBA" id="ARBA00022475"/>
    </source>
</evidence>
<dbReference type="InterPro" id="IPR055431">
    <property type="entry name" value="RsgI_M"/>
</dbReference>
<dbReference type="InterPro" id="IPR024449">
    <property type="entry name" value="Anti-sigma_RsgI_N"/>
</dbReference>
<proteinExistence type="predicted"/>
<keyword evidence="2" id="KW-1003">Cell membrane</keyword>
<comment type="subcellular location">
    <subcellularLocation>
        <location evidence="1">Cell membrane</location>
        <topology evidence="1">Single-pass membrane protein</topology>
    </subcellularLocation>
</comment>
<dbReference type="RefSeq" id="WP_377944832.1">
    <property type="nucleotide sequence ID" value="NZ_JBHUCX010000083.1"/>
</dbReference>
<reference evidence="9" key="1">
    <citation type="journal article" date="2019" name="Int. J. Syst. Evol. Microbiol.">
        <title>The Global Catalogue of Microorganisms (GCM) 10K type strain sequencing project: providing services to taxonomists for standard genome sequencing and annotation.</title>
        <authorList>
            <consortium name="The Broad Institute Genomics Platform"/>
            <consortium name="The Broad Institute Genome Sequencing Center for Infectious Disease"/>
            <person name="Wu L."/>
            <person name="Ma J."/>
        </authorList>
    </citation>
    <scope>NUCLEOTIDE SEQUENCE [LARGE SCALE GENOMIC DNA]</scope>
    <source>
        <strain evidence="9">CGMCC 1.12286</strain>
    </source>
</reference>
<gene>
    <name evidence="8" type="ORF">ACFSB2_19785</name>
</gene>
<accession>A0ABW4JKQ4</accession>
<keyword evidence="4 6" id="KW-1133">Transmembrane helix</keyword>
<name>A0ABW4JKQ4_9BACL</name>
<evidence type="ECO:0000256" key="1">
    <source>
        <dbReference type="ARBA" id="ARBA00004162"/>
    </source>
</evidence>
<sequence>MHRAKPHGMVMEIEGKRAIVMTNDGQFRRIRLREATEVGAFVPLRSLPSSSWHLRATVASVAAVVVILVGVLHAVLIAPPEVEAYAYVSLDINPSVSLDLSPHLTVLRADGLNAHGKSLLRSIHVRGKSLDKAISMIVGQTVKTGLLPQNDTIIVAAASATDGKDVTQIEQEATSDVDQALVVAPTNIAASATVYGMDLSDDVWKKAISQNVSPGKFATYLMAKQVGVNIKLADINSSNLQMLLTQVHDLQSGMAQLDTGSYGKVAEILQQYSPNQTTGNSNQQQHAAG</sequence>
<evidence type="ECO:0000256" key="5">
    <source>
        <dbReference type="ARBA" id="ARBA00023136"/>
    </source>
</evidence>